<dbReference type="RefSeq" id="XP_007729111.1">
    <property type="nucleotide sequence ID" value="XM_007730921.1"/>
</dbReference>
<dbReference type="SUPFAM" id="SSF53383">
    <property type="entry name" value="PLP-dependent transferases"/>
    <property type="match status" value="1"/>
</dbReference>
<dbReference type="InterPro" id="IPR015421">
    <property type="entry name" value="PyrdxlP-dep_Trfase_major"/>
</dbReference>
<dbReference type="AlphaFoldDB" id="W9YSH7"/>
<gene>
    <name evidence="1" type="ORF">A1O3_00771</name>
</gene>
<dbReference type="GeneID" id="19164911"/>
<evidence type="ECO:0000313" key="2">
    <source>
        <dbReference type="Proteomes" id="UP000019478"/>
    </source>
</evidence>
<dbReference type="OrthoDB" id="406765at2759"/>
<comment type="caution">
    <text evidence="1">The sequence shown here is derived from an EMBL/GenBank/DDBJ whole genome shotgun (WGS) entry which is preliminary data.</text>
</comment>
<evidence type="ECO:0000313" key="1">
    <source>
        <dbReference type="EMBL" id="EXJ92221.1"/>
    </source>
</evidence>
<keyword evidence="2" id="KW-1185">Reference proteome</keyword>
<sequence length="517" mass="56905">MVPSLPDHDFNNFWGSVLGVADLQSRPMANSLIKQYWDDPIQTGRQFSRILAQYTDQFEQVSISFFGGTLPISFHGHVTDAMCPTTVASLLLRLAIISKSDSPDSIHDSSPVDRTQLASLLGWTERHFESPRWVAVEDSFAAGFGPLVSDPEQGFKVRLCAQVPRAEPVFLQANLSAQPAFRAHAAGSPSISIRLVDRSPADLVHALSHAKQLGCIGVIVEIVNNQLHGRVTTPEQLRNLMDACKQTGLMLVIDETITAVRCGAPFAHQRPEYRAVGKPDLVFFGKGLGANGIGINFDGPYLQRLGIDAASKRRQAIHDWQAVVTQALHLPVLIEALGILEMATAGDWVGRAQTIGRHLRRIAMTRAETLKRDRDPSGDPDPVLGGLDSFIFIRKDIAATFLVMGASNAGPWVRWVRWMPRMDRRLTKTSTIESLTSVSAKSRELRKYMSLCLEKEGLKPQWCFYCGNSAGRDSGIPWCKTCCIDVCREDECIEHLLAHQCPGSGSDVSSPCRGSRP</sequence>
<reference evidence="1 2" key="1">
    <citation type="submission" date="2013-03" db="EMBL/GenBank/DDBJ databases">
        <title>The Genome Sequence of Capronia epimyces CBS 606.96.</title>
        <authorList>
            <consortium name="The Broad Institute Genomics Platform"/>
            <person name="Cuomo C."/>
            <person name="de Hoog S."/>
            <person name="Gorbushina A."/>
            <person name="Walker B."/>
            <person name="Young S.K."/>
            <person name="Zeng Q."/>
            <person name="Gargeya S."/>
            <person name="Fitzgerald M."/>
            <person name="Haas B."/>
            <person name="Abouelleil A."/>
            <person name="Allen A.W."/>
            <person name="Alvarado L."/>
            <person name="Arachchi H.M."/>
            <person name="Berlin A.M."/>
            <person name="Chapman S.B."/>
            <person name="Gainer-Dewar J."/>
            <person name="Goldberg J."/>
            <person name="Griggs A."/>
            <person name="Gujja S."/>
            <person name="Hansen M."/>
            <person name="Howarth C."/>
            <person name="Imamovic A."/>
            <person name="Ireland A."/>
            <person name="Larimer J."/>
            <person name="McCowan C."/>
            <person name="Murphy C."/>
            <person name="Pearson M."/>
            <person name="Poon T.W."/>
            <person name="Priest M."/>
            <person name="Roberts A."/>
            <person name="Saif S."/>
            <person name="Shea T."/>
            <person name="Sisk P."/>
            <person name="Sykes S."/>
            <person name="Wortman J."/>
            <person name="Nusbaum C."/>
            <person name="Birren B."/>
        </authorList>
    </citation>
    <scope>NUCLEOTIDE SEQUENCE [LARGE SCALE GENOMIC DNA]</scope>
    <source>
        <strain evidence="1 2">CBS 606.96</strain>
    </source>
</reference>
<dbReference type="eggNOG" id="ENOG502RR1S">
    <property type="taxonomic scope" value="Eukaryota"/>
</dbReference>
<dbReference type="Gene3D" id="3.40.640.10">
    <property type="entry name" value="Type I PLP-dependent aspartate aminotransferase-like (Major domain)"/>
    <property type="match status" value="1"/>
</dbReference>
<dbReference type="EMBL" id="AMGY01000001">
    <property type="protein sequence ID" value="EXJ92221.1"/>
    <property type="molecule type" value="Genomic_DNA"/>
</dbReference>
<dbReference type="Proteomes" id="UP000019478">
    <property type="component" value="Unassembled WGS sequence"/>
</dbReference>
<organism evidence="1 2">
    <name type="scientific">Capronia epimyces CBS 606.96</name>
    <dbReference type="NCBI Taxonomy" id="1182542"/>
    <lineage>
        <taxon>Eukaryota</taxon>
        <taxon>Fungi</taxon>
        <taxon>Dikarya</taxon>
        <taxon>Ascomycota</taxon>
        <taxon>Pezizomycotina</taxon>
        <taxon>Eurotiomycetes</taxon>
        <taxon>Chaetothyriomycetidae</taxon>
        <taxon>Chaetothyriales</taxon>
        <taxon>Herpotrichiellaceae</taxon>
        <taxon>Capronia</taxon>
    </lineage>
</organism>
<accession>W9YSH7</accession>
<name>W9YSH7_9EURO</name>
<protein>
    <submittedName>
        <fullName evidence="1">Uncharacterized protein</fullName>
    </submittedName>
</protein>
<dbReference type="InterPro" id="IPR015424">
    <property type="entry name" value="PyrdxlP-dep_Trfase"/>
</dbReference>
<dbReference type="HOGENOM" id="CLU_037324_0_0_1"/>
<dbReference type="STRING" id="1182542.W9YSH7"/>
<proteinExistence type="predicted"/>